<gene>
    <name evidence="2" type="ORF">B4U79_05080</name>
</gene>
<feature type="coiled-coil region" evidence="1">
    <location>
        <begin position="49"/>
        <end position="108"/>
    </location>
</feature>
<dbReference type="EMBL" id="NCKU01000335">
    <property type="protein sequence ID" value="RWS15942.1"/>
    <property type="molecule type" value="Genomic_DNA"/>
</dbReference>
<dbReference type="OrthoDB" id="1938039at2759"/>
<evidence type="ECO:0000313" key="2">
    <source>
        <dbReference type="EMBL" id="RWS15942.1"/>
    </source>
</evidence>
<evidence type="ECO:0000313" key="3">
    <source>
        <dbReference type="Proteomes" id="UP000285301"/>
    </source>
</evidence>
<evidence type="ECO:0000256" key="1">
    <source>
        <dbReference type="SAM" id="Coils"/>
    </source>
</evidence>
<accession>A0A3S3P6H9</accession>
<organism evidence="2 3">
    <name type="scientific">Dinothrombium tinctorium</name>
    <dbReference type="NCBI Taxonomy" id="1965070"/>
    <lineage>
        <taxon>Eukaryota</taxon>
        <taxon>Metazoa</taxon>
        <taxon>Ecdysozoa</taxon>
        <taxon>Arthropoda</taxon>
        <taxon>Chelicerata</taxon>
        <taxon>Arachnida</taxon>
        <taxon>Acari</taxon>
        <taxon>Acariformes</taxon>
        <taxon>Trombidiformes</taxon>
        <taxon>Prostigmata</taxon>
        <taxon>Anystina</taxon>
        <taxon>Parasitengona</taxon>
        <taxon>Trombidioidea</taxon>
        <taxon>Trombidiidae</taxon>
        <taxon>Dinothrombium</taxon>
    </lineage>
</organism>
<dbReference type="AlphaFoldDB" id="A0A3S3P6H9"/>
<keyword evidence="3" id="KW-1185">Reference proteome</keyword>
<protein>
    <submittedName>
        <fullName evidence="2">CASP8-associated protein 2-like protein</fullName>
    </submittedName>
</protein>
<keyword evidence="1" id="KW-0175">Coiled coil</keyword>
<dbReference type="Proteomes" id="UP000285301">
    <property type="component" value="Unassembled WGS sequence"/>
</dbReference>
<proteinExistence type="predicted"/>
<name>A0A3S3P6H9_9ACAR</name>
<comment type="caution">
    <text evidence="2">The sequence shown here is derived from an EMBL/GenBank/DDBJ whole genome shotgun (WGS) entry which is preliminary data.</text>
</comment>
<reference evidence="2 3" key="1">
    <citation type="journal article" date="2018" name="Gigascience">
        <title>Genomes of trombidid mites reveal novel predicted allergens and laterally-transferred genes associated with secondary metabolism.</title>
        <authorList>
            <person name="Dong X."/>
            <person name="Chaisiri K."/>
            <person name="Xia D."/>
            <person name="Armstrong S.D."/>
            <person name="Fang Y."/>
            <person name="Donnelly M.J."/>
            <person name="Kadowaki T."/>
            <person name="McGarry J.W."/>
            <person name="Darby A.C."/>
            <person name="Makepeace B.L."/>
        </authorList>
    </citation>
    <scope>NUCLEOTIDE SEQUENCE [LARGE SCALE GENOMIC DNA]</scope>
    <source>
        <strain evidence="2">UoL-WK</strain>
    </source>
</reference>
<sequence length="264" mass="29749">MDEEFDIYEDLMEAHVETAAQERTASLSAVSLSDACLIESSFEKLRTENERLVVNIGDLSAKLAKKEKENRVLKANISSLYKTAKAEMERKNNEIGELRRNLDSLIFRQMSEAENLDKSDVNASTATNCEANVQEVNGVSEDENEKEAKGNAIREINSELQRKRMQCSRTLSNKSKRSMSSSQMAKNCLKSAAKSFVENHVSLKKIALREFERSNGRSVVVSVYQHIALVNPNSNHFARGIVKLLLICSRGAENEVEESRRCER</sequence>